<evidence type="ECO:0000313" key="3">
    <source>
        <dbReference type="Proteomes" id="UP001500213"/>
    </source>
</evidence>
<evidence type="ECO:0000313" key="2">
    <source>
        <dbReference type="EMBL" id="GAA4187088.1"/>
    </source>
</evidence>
<accession>A0ABP8ANW0</accession>
<dbReference type="Gene3D" id="1.10.40.40">
    <property type="entry name" value="Deoxyribonucleotidase, domain 2"/>
    <property type="match status" value="1"/>
</dbReference>
<dbReference type="Proteomes" id="UP001500213">
    <property type="component" value="Unassembled WGS sequence"/>
</dbReference>
<keyword evidence="3" id="KW-1185">Reference proteome</keyword>
<dbReference type="EMBL" id="BAABBX010000009">
    <property type="protein sequence ID" value="GAA4187088.1"/>
    <property type="molecule type" value="Genomic_DNA"/>
</dbReference>
<dbReference type="InterPro" id="IPR036412">
    <property type="entry name" value="HAD-like_sf"/>
</dbReference>
<dbReference type="InterPro" id="IPR023214">
    <property type="entry name" value="HAD_sf"/>
</dbReference>
<dbReference type="InterPro" id="IPR010708">
    <property type="entry name" value="5'(3')-deoxyribonucleotidase"/>
</dbReference>
<sequence length="187" mass="21078">MSPQQPIVLIDLDNTTADFTGHLNAGLARLYPDLAPHDGQQFAIWGDDADRNAAIRDVISEADFFSTMPVYPGARDALIEMLRAGVDVEICTSPMTSNVLSASAKIAWVRRFLGRRFVERTTIMGRKDLMAGDLLIDDRDYGKLRVEPLWDQVYFTQPYNVALPGPHLDRWADWEQVVLPLLGDDFR</sequence>
<dbReference type="PANTHER" id="PTHR16504:SF4">
    <property type="entry name" value="5'(3')-DEOXYRIBONUCLEOTIDASE"/>
    <property type="match status" value="1"/>
</dbReference>
<organism evidence="2 3">
    <name type="scientific">Gryllotalpicola kribbensis</name>
    <dbReference type="NCBI Taxonomy" id="993084"/>
    <lineage>
        <taxon>Bacteria</taxon>
        <taxon>Bacillati</taxon>
        <taxon>Actinomycetota</taxon>
        <taxon>Actinomycetes</taxon>
        <taxon>Micrococcales</taxon>
        <taxon>Microbacteriaceae</taxon>
        <taxon>Gryllotalpicola</taxon>
    </lineage>
</organism>
<dbReference type="RefSeq" id="WP_344774775.1">
    <property type="nucleotide sequence ID" value="NZ_BAABBX010000009.1"/>
</dbReference>
<comment type="caution">
    <text evidence="2">The sequence shown here is derived from an EMBL/GenBank/DDBJ whole genome shotgun (WGS) entry which is preliminary data.</text>
</comment>
<protein>
    <submittedName>
        <fullName evidence="2">5'-3'-deoxyribonucleotidase</fullName>
    </submittedName>
</protein>
<gene>
    <name evidence="2" type="ORF">GCM10022288_11580</name>
</gene>
<dbReference type="Pfam" id="PF06941">
    <property type="entry name" value="NT5C"/>
    <property type="match status" value="1"/>
</dbReference>
<dbReference type="SUPFAM" id="SSF56784">
    <property type="entry name" value="HAD-like"/>
    <property type="match status" value="1"/>
</dbReference>
<dbReference type="Gene3D" id="3.40.50.1000">
    <property type="entry name" value="HAD superfamily/HAD-like"/>
    <property type="match status" value="1"/>
</dbReference>
<reference evidence="3" key="1">
    <citation type="journal article" date="2019" name="Int. J. Syst. Evol. Microbiol.">
        <title>The Global Catalogue of Microorganisms (GCM) 10K type strain sequencing project: providing services to taxonomists for standard genome sequencing and annotation.</title>
        <authorList>
            <consortium name="The Broad Institute Genomics Platform"/>
            <consortium name="The Broad Institute Genome Sequencing Center for Infectious Disease"/>
            <person name="Wu L."/>
            <person name="Ma J."/>
        </authorList>
    </citation>
    <scope>NUCLEOTIDE SEQUENCE [LARGE SCALE GENOMIC DNA]</scope>
    <source>
        <strain evidence="3">JCM 17593</strain>
    </source>
</reference>
<proteinExistence type="inferred from homology"/>
<evidence type="ECO:0000256" key="1">
    <source>
        <dbReference type="ARBA" id="ARBA00009589"/>
    </source>
</evidence>
<name>A0ABP8ANW0_9MICO</name>
<dbReference type="PANTHER" id="PTHR16504">
    <property type="entry name" value="5'(3')-DEOXYRIBONUCLEOTIDASE"/>
    <property type="match status" value="1"/>
</dbReference>
<comment type="similarity">
    <text evidence="1">Belongs to the 5'(3')-deoxyribonucleotidase family.</text>
</comment>